<comment type="similarity">
    <text evidence="1">Belongs to the prokaryotic/mitochondrial release factor family.</text>
</comment>
<dbReference type="InterPro" id="IPR045853">
    <property type="entry name" value="Pep_chain_release_fac_I_sf"/>
</dbReference>
<dbReference type="Proteomes" id="UP001497602">
    <property type="component" value="Unassembled WGS sequence"/>
</dbReference>
<reference evidence="3 4" key="1">
    <citation type="submission" date="2024-05" db="EMBL/GenBank/DDBJ databases">
        <authorList>
            <person name="Duchaud E."/>
        </authorList>
    </citation>
    <scope>NUCLEOTIDE SEQUENCE [LARGE SCALE GENOMIC DNA]</scope>
    <source>
        <strain evidence="3">Ena-SAMPLE-TAB-13-05-2024-13:56:06:370-140305</strain>
    </source>
</reference>
<dbReference type="GO" id="GO:0004045">
    <property type="term" value="F:peptidyl-tRNA hydrolase activity"/>
    <property type="evidence" value="ECO:0007669"/>
    <property type="project" value="UniProtKB-EC"/>
</dbReference>
<dbReference type="Gene3D" id="3.30.160.20">
    <property type="match status" value="1"/>
</dbReference>
<dbReference type="EC" id="3.1.1.29" evidence="3"/>
<keyword evidence="4" id="KW-1185">Reference proteome</keyword>
<dbReference type="EMBL" id="CAXJRC010000022">
    <property type="protein sequence ID" value="CAL2106897.1"/>
    <property type="molecule type" value="Genomic_DNA"/>
</dbReference>
<keyword evidence="3" id="KW-0378">Hydrolase</keyword>
<evidence type="ECO:0000313" key="3">
    <source>
        <dbReference type="EMBL" id="CAL2106897.1"/>
    </source>
</evidence>
<dbReference type="PANTHER" id="PTHR47814:SF1">
    <property type="entry name" value="PEPTIDYL-TRNA HYDROLASE ARFB"/>
    <property type="match status" value="1"/>
</dbReference>
<protein>
    <submittedName>
        <fullName evidence="3">Peptidyl-tRNA hydrolase ArfB</fullName>
        <ecNumber evidence="3">3.1.1.29</ecNumber>
    </submittedName>
</protein>
<dbReference type="RefSeq" id="WP_348738598.1">
    <property type="nucleotide sequence ID" value="NZ_CAXJRC010000022.1"/>
</dbReference>
<comment type="caution">
    <text evidence="3">The sequence shown here is derived from an EMBL/GenBank/DDBJ whole genome shotgun (WGS) entry which is preliminary data.</text>
</comment>
<sequence>MNIKQLINELSFKAVRSSGAGGQHVNKVSTKIELVFNVQKSQVLSETEKELLLKNLTRKLTIEGNLIITCQESRSQYRNKEIAIQKFVALIKESLKKRKKRKLTKPKKSAIQKRLDQKKILSEKKSNRQKLKF</sequence>
<proteinExistence type="inferred from homology"/>
<name>A0ABM9PMG2_9FLAO</name>
<evidence type="ECO:0000259" key="2">
    <source>
        <dbReference type="PROSITE" id="PS00745"/>
    </source>
</evidence>
<accession>A0ABM9PMG2</accession>
<gene>
    <name evidence="3" type="primary">arfB</name>
    <name evidence="3" type="ORF">T190115A13A_20177</name>
</gene>
<evidence type="ECO:0000313" key="4">
    <source>
        <dbReference type="Proteomes" id="UP001497602"/>
    </source>
</evidence>
<dbReference type="InterPro" id="IPR000352">
    <property type="entry name" value="Pep_chain_release_fac_I"/>
</dbReference>
<feature type="domain" description="Prokaryotic-type class I peptide chain release factors" evidence="2">
    <location>
        <begin position="16"/>
        <end position="32"/>
    </location>
</feature>
<dbReference type="PROSITE" id="PS00745">
    <property type="entry name" value="RF_PROK_I"/>
    <property type="match status" value="1"/>
</dbReference>
<dbReference type="PANTHER" id="PTHR47814">
    <property type="entry name" value="PEPTIDYL-TRNA HYDROLASE ARFB"/>
    <property type="match status" value="1"/>
</dbReference>
<dbReference type="SUPFAM" id="SSF75620">
    <property type="entry name" value="Release factor"/>
    <property type="match status" value="1"/>
</dbReference>
<dbReference type="NCBIfam" id="NF006718">
    <property type="entry name" value="PRK09256.1"/>
    <property type="match status" value="1"/>
</dbReference>
<evidence type="ECO:0000256" key="1">
    <source>
        <dbReference type="ARBA" id="ARBA00010835"/>
    </source>
</evidence>
<organism evidence="3 4">
    <name type="scientific">Tenacibaculum vairaonense</name>
    <dbReference type="NCBI Taxonomy" id="3137860"/>
    <lineage>
        <taxon>Bacteria</taxon>
        <taxon>Pseudomonadati</taxon>
        <taxon>Bacteroidota</taxon>
        <taxon>Flavobacteriia</taxon>
        <taxon>Flavobacteriales</taxon>
        <taxon>Flavobacteriaceae</taxon>
        <taxon>Tenacibaculum</taxon>
    </lineage>
</organism>
<dbReference type="Pfam" id="PF00472">
    <property type="entry name" value="RF-1"/>
    <property type="match status" value="1"/>
</dbReference>